<protein>
    <submittedName>
        <fullName evidence="3">Werner syndrome ATP-dependent helicase</fullName>
    </submittedName>
</protein>
<keyword evidence="3" id="KW-0067">ATP-binding</keyword>
<dbReference type="PANTHER" id="PTHR13710">
    <property type="entry name" value="DNA HELICASE RECQ FAMILY MEMBER"/>
    <property type="match status" value="1"/>
</dbReference>
<dbReference type="InterPro" id="IPR027417">
    <property type="entry name" value="P-loop_NTPase"/>
</dbReference>
<sequence>MEDQIKEAAQLGISVAQLGLEEEKAIKSCQYQVLFGSPEVTGGEMLGGKAAKGRKAFRESFARLGELRAIVKPGTPVLALTASADLLSRNIVSKQLHFQNPNNIIVSPNRPNIRLAVRRLTTDSLDCFDWLVNSQVA</sequence>
<dbReference type="EMBL" id="JAOPHQ010000295">
    <property type="protein sequence ID" value="KAK0155237.1"/>
    <property type="molecule type" value="Genomic_DNA"/>
</dbReference>
<dbReference type="Gene3D" id="3.40.50.300">
    <property type="entry name" value="P-loop containing nucleotide triphosphate hydrolases"/>
    <property type="match status" value="1"/>
</dbReference>
<dbReference type="GO" id="GO:0000724">
    <property type="term" value="P:double-strand break repair via homologous recombination"/>
    <property type="evidence" value="ECO:0007669"/>
    <property type="project" value="TreeGrafter"/>
</dbReference>
<dbReference type="GO" id="GO:0005654">
    <property type="term" value="C:nucleoplasm"/>
    <property type="evidence" value="ECO:0007669"/>
    <property type="project" value="TreeGrafter"/>
</dbReference>
<dbReference type="Proteomes" id="UP001174136">
    <property type="component" value="Unassembled WGS sequence"/>
</dbReference>
<dbReference type="GO" id="GO:0000723">
    <property type="term" value="P:telomere maintenance"/>
    <property type="evidence" value="ECO:0007669"/>
    <property type="project" value="TreeGrafter"/>
</dbReference>
<keyword evidence="3" id="KW-0378">Hydrolase</keyword>
<gene>
    <name evidence="3" type="primary">wrn_1</name>
    <name evidence="3" type="ORF">N1851_002428</name>
</gene>
<evidence type="ECO:0000256" key="1">
    <source>
        <dbReference type="ARBA" id="ARBA00005446"/>
    </source>
</evidence>
<proteinExistence type="inferred from homology"/>
<evidence type="ECO:0000313" key="4">
    <source>
        <dbReference type="Proteomes" id="UP001174136"/>
    </source>
</evidence>
<comment type="similarity">
    <text evidence="1">Belongs to the helicase family. RecQ subfamily.</text>
</comment>
<dbReference type="GO" id="GO:0009378">
    <property type="term" value="F:four-way junction helicase activity"/>
    <property type="evidence" value="ECO:0007669"/>
    <property type="project" value="TreeGrafter"/>
</dbReference>
<evidence type="ECO:0000256" key="2">
    <source>
        <dbReference type="ARBA" id="ARBA00023235"/>
    </source>
</evidence>
<dbReference type="PANTHER" id="PTHR13710:SF157">
    <property type="entry name" value="DNA HELICASE"/>
    <property type="match status" value="1"/>
</dbReference>
<comment type="caution">
    <text evidence="3">The sequence shown here is derived from an EMBL/GenBank/DDBJ whole genome shotgun (WGS) entry which is preliminary data.</text>
</comment>
<dbReference type="GO" id="GO:0005737">
    <property type="term" value="C:cytoplasm"/>
    <property type="evidence" value="ECO:0007669"/>
    <property type="project" value="TreeGrafter"/>
</dbReference>
<dbReference type="AlphaFoldDB" id="A0AA47NBZ4"/>
<evidence type="ECO:0000313" key="3">
    <source>
        <dbReference type="EMBL" id="KAK0155237.1"/>
    </source>
</evidence>
<reference evidence="3" key="1">
    <citation type="journal article" date="2023" name="Front. Mar. Sci.">
        <title>A new Merluccius polli reference genome to investigate the effects of global change in West African waters.</title>
        <authorList>
            <person name="Mateo J.L."/>
            <person name="Blanco-Fernandez C."/>
            <person name="Garcia-Vazquez E."/>
            <person name="Machado-Schiaffino G."/>
        </authorList>
    </citation>
    <scope>NUCLEOTIDE SEQUENCE</scope>
    <source>
        <strain evidence="3">C29</strain>
        <tissue evidence="3">Fin</tissue>
    </source>
</reference>
<keyword evidence="2" id="KW-0413">Isomerase</keyword>
<keyword evidence="4" id="KW-1185">Reference proteome</keyword>
<keyword evidence="3" id="KW-0347">Helicase</keyword>
<dbReference type="GO" id="GO:0005694">
    <property type="term" value="C:chromosome"/>
    <property type="evidence" value="ECO:0007669"/>
    <property type="project" value="TreeGrafter"/>
</dbReference>
<name>A0AA47NBZ4_MERPO</name>
<accession>A0AA47NBZ4</accession>
<dbReference type="GO" id="GO:0043138">
    <property type="term" value="F:3'-5' DNA helicase activity"/>
    <property type="evidence" value="ECO:0007669"/>
    <property type="project" value="TreeGrafter"/>
</dbReference>
<organism evidence="3 4">
    <name type="scientific">Merluccius polli</name>
    <name type="common">Benguela hake</name>
    <name type="synonym">Merluccius cadenati</name>
    <dbReference type="NCBI Taxonomy" id="89951"/>
    <lineage>
        <taxon>Eukaryota</taxon>
        <taxon>Metazoa</taxon>
        <taxon>Chordata</taxon>
        <taxon>Craniata</taxon>
        <taxon>Vertebrata</taxon>
        <taxon>Euteleostomi</taxon>
        <taxon>Actinopterygii</taxon>
        <taxon>Neopterygii</taxon>
        <taxon>Teleostei</taxon>
        <taxon>Neoteleostei</taxon>
        <taxon>Acanthomorphata</taxon>
        <taxon>Zeiogadaria</taxon>
        <taxon>Gadariae</taxon>
        <taxon>Gadiformes</taxon>
        <taxon>Gadoidei</taxon>
        <taxon>Merlucciidae</taxon>
        <taxon>Merluccius</taxon>
    </lineage>
</organism>
<keyword evidence="3" id="KW-0547">Nucleotide-binding</keyword>